<dbReference type="SMART" id="SM00822">
    <property type="entry name" value="PKS_KR"/>
    <property type="match status" value="1"/>
</dbReference>
<dbReference type="AlphaFoldDB" id="A0A543K3L8"/>
<dbReference type="SUPFAM" id="SSF51735">
    <property type="entry name" value="NAD(P)-binding Rossmann-fold domains"/>
    <property type="match status" value="1"/>
</dbReference>
<dbReference type="EMBL" id="VFPT01000005">
    <property type="protein sequence ID" value="TQM89663.1"/>
    <property type="molecule type" value="Genomic_DNA"/>
</dbReference>
<dbReference type="OrthoDB" id="9779623at2"/>
<feature type="domain" description="Ketoreductase" evidence="2">
    <location>
        <begin position="10"/>
        <end position="190"/>
    </location>
</feature>
<gene>
    <name evidence="3" type="ORF">BD293_4332</name>
</gene>
<proteinExistence type="inferred from homology"/>
<dbReference type="Proteomes" id="UP000320582">
    <property type="component" value="Unassembled WGS sequence"/>
</dbReference>
<dbReference type="PROSITE" id="PS00061">
    <property type="entry name" value="ADH_SHORT"/>
    <property type="match status" value="1"/>
</dbReference>
<accession>A0A543K3L8</accession>
<dbReference type="GO" id="GO:0016616">
    <property type="term" value="F:oxidoreductase activity, acting on the CH-OH group of donors, NAD or NADP as acceptor"/>
    <property type="evidence" value="ECO:0007669"/>
    <property type="project" value="UniProtKB-ARBA"/>
</dbReference>
<evidence type="ECO:0000313" key="3">
    <source>
        <dbReference type="EMBL" id="TQM89663.1"/>
    </source>
</evidence>
<protein>
    <submittedName>
        <fullName evidence="3">NAD(P)-dependent dehydrogenase (Short-subunit alcohol dehydrogenase family)</fullName>
    </submittedName>
</protein>
<dbReference type="RefSeq" id="WP_142085664.1">
    <property type="nucleotide sequence ID" value="NZ_VFPT01000005.1"/>
</dbReference>
<name>A0A543K3L8_9RHOB</name>
<evidence type="ECO:0000259" key="2">
    <source>
        <dbReference type="SMART" id="SM00822"/>
    </source>
</evidence>
<dbReference type="PANTHER" id="PTHR42760">
    <property type="entry name" value="SHORT-CHAIN DEHYDROGENASES/REDUCTASES FAMILY MEMBER"/>
    <property type="match status" value="1"/>
</dbReference>
<dbReference type="Gene3D" id="3.40.50.720">
    <property type="entry name" value="NAD(P)-binding Rossmann-like Domain"/>
    <property type="match status" value="1"/>
</dbReference>
<evidence type="ECO:0000256" key="1">
    <source>
        <dbReference type="ARBA" id="ARBA00006484"/>
    </source>
</evidence>
<dbReference type="PRINTS" id="PR00081">
    <property type="entry name" value="GDHRDH"/>
</dbReference>
<evidence type="ECO:0000313" key="4">
    <source>
        <dbReference type="Proteomes" id="UP000320582"/>
    </source>
</evidence>
<dbReference type="PRINTS" id="PR00080">
    <property type="entry name" value="SDRFAMILY"/>
</dbReference>
<reference evidence="3 4" key="1">
    <citation type="submission" date="2019-06" db="EMBL/GenBank/DDBJ databases">
        <title>Genomic Encyclopedia of Archaeal and Bacterial Type Strains, Phase II (KMG-II): from individual species to whole genera.</title>
        <authorList>
            <person name="Goeker M."/>
        </authorList>
    </citation>
    <scope>NUCLEOTIDE SEQUENCE [LARGE SCALE GENOMIC DNA]</scope>
    <source>
        <strain evidence="3 4">DSM 18423</strain>
    </source>
</reference>
<dbReference type="InterPro" id="IPR002347">
    <property type="entry name" value="SDR_fam"/>
</dbReference>
<comment type="caution">
    <text evidence="3">The sequence shown here is derived from an EMBL/GenBank/DDBJ whole genome shotgun (WGS) entry which is preliminary data.</text>
</comment>
<dbReference type="FunFam" id="3.40.50.720:FF:000084">
    <property type="entry name" value="Short-chain dehydrogenase reductase"/>
    <property type="match status" value="1"/>
</dbReference>
<dbReference type="InterPro" id="IPR020904">
    <property type="entry name" value="Sc_DH/Rdtase_CS"/>
</dbReference>
<dbReference type="CDD" id="cd05233">
    <property type="entry name" value="SDR_c"/>
    <property type="match status" value="1"/>
</dbReference>
<dbReference type="InterPro" id="IPR036291">
    <property type="entry name" value="NAD(P)-bd_dom_sf"/>
</dbReference>
<dbReference type="Pfam" id="PF13561">
    <property type="entry name" value="adh_short_C2"/>
    <property type="match status" value="1"/>
</dbReference>
<comment type="similarity">
    <text evidence="1">Belongs to the short-chain dehydrogenases/reductases (SDR) family.</text>
</comment>
<dbReference type="InterPro" id="IPR057326">
    <property type="entry name" value="KR_dom"/>
</dbReference>
<sequence length="266" mass="28128">MTAEGRFTGKTLMVTGAAGNIGFATARRFAEEGANVALVDINEEGLRDAVSKIRGGNGVATFHVCDATDARAVDRVVDEIVSRSGQIDFLFNNAGYQGLFCPMHEYPADDFRTVIDINVNGVFHFLQAVAAHMVTTGGGAIVNTASMAGVQGPPNMAAYAASKFAVIGLTQTASKDLAPYNIRVNAISPAFMGPGFMWDRQVKLQAEVRSQYFSADPKTAAEQMIKAVPMRRLGGIAEIPGTVAFLMSEDASYITGVNIPIAGGIL</sequence>
<organism evidence="3 4">
    <name type="scientific">Roseinatronobacter monicus</name>
    <dbReference type="NCBI Taxonomy" id="393481"/>
    <lineage>
        <taxon>Bacteria</taxon>
        <taxon>Pseudomonadati</taxon>
        <taxon>Pseudomonadota</taxon>
        <taxon>Alphaproteobacteria</taxon>
        <taxon>Rhodobacterales</taxon>
        <taxon>Paracoccaceae</taxon>
        <taxon>Roseinatronobacter</taxon>
    </lineage>
</organism>
<dbReference type="NCBIfam" id="NF005559">
    <property type="entry name" value="PRK07231.1"/>
    <property type="match status" value="1"/>
</dbReference>
<keyword evidence="4" id="KW-1185">Reference proteome</keyword>